<evidence type="ECO:0000256" key="6">
    <source>
        <dbReference type="ARBA" id="ARBA00037210"/>
    </source>
</evidence>
<dbReference type="PRINTS" id="PR01871">
    <property type="entry name" value="ANNEXINVII"/>
</dbReference>
<evidence type="ECO:0000256" key="7">
    <source>
        <dbReference type="RuleBase" id="RU003540"/>
    </source>
</evidence>
<proteinExistence type="inferred from homology"/>
<dbReference type="CTD" id="310"/>
<evidence type="ECO:0000256" key="8">
    <source>
        <dbReference type="SAM" id="MobiDB-lite"/>
    </source>
</evidence>
<protein>
    <recommendedName>
        <fullName evidence="7">Annexin</fullName>
    </recommendedName>
</protein>
<evidence type="ECO:0000256" key="1">
    <source>
        <dbReference type="ARBA" id="ARBA00007831"/>
    </source>
</evidence>
<dbReference type="InterPro" id="IPR001464">
    <property type="entry name" value="Annexin"/>
</dbReference>
<dbReference type="AlphaFoldDB" id="A0A7M7NH97"/>
<dbReference type="InterPro" id="IPR037104">
    <property type="entry name" value="Annexin_sf"/>
</dbReference>
<feature type="region of interest" description="Disordered" evidence="8">
    <location>
        <begin position="112"/>
        <end position="214"/>
    </location>
</feature>
<dbReference type="FunFam" id="1.10.220.10:FF:000004">
    <property type="entry name" value="Annexin"/>
    <property type="match status" value="1"/>
</dbReference>
<evidence type="ECO:0000313" key="10">
    <source>
        <dbReference type="Proteomes" id="UP000007110"/>
    </source>
</evidence>
<evidence type="ECO:0000256" key="2">
    <source>
        <dbReference type="ARBA" id="ARBA00022737"/>
    </source>
</evidence>
<comment type="similarity">
    <text evidence="1 7">Belongs to the annexin family.</text>
</comment>
<dbReference type="FunFam" id="1.10.220.10:FF:000003">
    <property type="entry name" value="Annexin"/>
    <property type="match status" value="1"/>
</dbReference>
<feature type="compositionally biased region" description="Pro residues" evidence="8">
    <location>
        <begin position="134"/>
        <end position="161"/>
    </location>
</feature>
<dbReference type="GeneID" id="577698"/>
<evidence type="ECO:0000313" key="9">
    <source>
        <dbReference type="EnsemblMetazoa" id="XP_030834956"/>
    </source>
</evidence>
<accession>A0A7M7NH97</accession>
<comment type="domain">
    <text evidence="7">A pair of annexin repeats may form one binding site for calcium and phospholipid.</text>
</comment>
<dbReference type="FunFam" id="1.10.220.10:FF:000001">
    <property type="entry name" value="Annexin"/>
    <property type="match status" value="1"/>
</dbReference>
<keyword evidence="10" id="KW-1185">Reference proteome</keyword>
<dbReference type="Proteomes" id="UP000007110">
    <property type="component" value="Unassembled WGS sequence"/>
</dbReference>
<keyword evidence="2 7" id="KW-0677">Repeat</keyword>
<dbReference type="Gene3D" id="1.10.220.10">
    <property type="entry name" value="Annexin"/>
    <property type="match status" value="4"/>
</dbReference>
<reference evidence="10" key="1">
    <citation type="submission" date="2015-02" db="EMBL/GenBank/DDBJ databases">
        <title>Genome sequencing for Strongylocentrotus purpuratus.</title>
        <authorList>
            <person name="Murali S."/>
            <person name="Liu Y."/>
            <person name="Vee V."/>
            <person name="English A."/>
            <person name="Wang M."/>
            <person name="Skinner E."/>
            <person name="Han Y."/>
            <person name="Muzny D.M."/>
            <person name="Worley K.C."/>
            <person name="Gibbs R.A."/>
        </authorList>
    </citation>
    <scope>NUCLEOTIDE SEQUENCE</scope>
</reference>
<dbReference type="FunFam" id="1.10.220.10:FF:000002">
    <property type="entry name" value="Annexin"/>
    <property type="match status" value="1"/>
</dbReference>
<dbReference type="PROSITE" id="PS51897">
    <property type="entry name" value="ANNEXIN_2"/>
    <property type="match status" value="4"/>
</dbReference>
<feature type="compositionally biased region" description="Low complexity" evidence="8">
    <location>
        <begin position="162"/>
        <end position="202"/>
    </location>
</feature>
<dbReference type="GO" id="GO:0005544">
    <property type="term" value="F:calcium-dependent phospholipid binding"/>
    <property type="evidence" value="ECO:0007669"/>
    <property type="project" value="UniProtKB-KW"/>
</dbReference>
<evidence type="ECO:0000256" key="5">
    <source>
        <dbReference type="ARBA" id="ARBA00023302"/>
    </source>
</evidence>
<dbReference type="Pfam" id="PF00191">
    <property type="entry name" value="Annexin"/>
    <property type="match status" value="4"/>
</dbReference>
<comment type="function">
    <text evidence="6">Calcium/phospholipid-binding protein which promotes membrane fusion and is involved in exocytosis.</text>
</comment>
<dbReference type="InterPro" id="IPR018252">
    <property type="entry name" value="Annexin_repeat_CS"/>
</dbReference>
<dbReference type="SUPFAM" id="SSF47874">
    <property type="entry name" value="Annexin"/>
    <property type="match status" value="1"/>
</dbReference>
<dbReference type="InterPro" id="IPR018502">
    <property type="entry name" value="Annexin_repeat"/>
</dbReference>
<reference evidence="9" key="2">
    <citation type="submission" date="2021-01" db="UniProtKB">
        <authorList>
            <consortium name="EnsemblMetazoa"/>
        </authorList>
    </citation>
    <scope>IDENTIFICATION</scope>
</reference>
<dbReference type="PROSITE" id="PS00223">
    <property type="entry name" value="ANNEXIN_1"/>
    <property type="match status" value="2"/>
</dbReference>
<sequence length="577" mass="62371">MSYPGYPPAGAPGYPPAGQPGYPLLLAPTRQQEGLQVTLLQGSQVTPLQPPATQQVQLHPQLEGNPMEQLQDTLLQGELVTPCARLWRLSLCPATCTRLWCPTRRSPGIPPAGGYPAAGGYPGQQPPAAGYPGQQPPPAAGYPGQQPPPAAGYPGQQPPPAGYGQPPAAGYPQQPPAAGYPGAAPAAYAAGGAPGYPSQPAGAQPPPPSGQQLYGAAGATVVATGLAAQYAQEKPKPMAPPAVQEPVTSQLSRMALTDQPFETHGTVRPHHPFDAEQDASVLRKAMKGMGTDEQAVINLITARNNEQRQRIKLQFKTMYGKDLIHDLKSELSGKLEDLILAMFVPGPQYDAYAINKAIKGLGTDEEILIEILCTRTNKEIHEINEEYKKQFRTTMEKDCIGDTSGHFKRLLVSMCQGNRDESSTVDMAKAQAEANALYQAGEKKWGTDESEFNRILATRNFAQLRATFKEYTRIAQRDLLNSIEREFSGNIKNGLKTIVQCTQSRPSYFADRAYRAMKGAGTDDDTLIRVIVTRSEIDLVEIKKAFLEKYHKTLGKMVSGDTSGDYKKLLVALIGQD</sequence>
<organism evidence="9 10">
    <name type="scientific">Strongylocentrotus purpuratus</name>
    <name type="common">Purple sea urchin</name>
    <dbReference type="NCBI Taxonomy" id="7668"/>
    <lineage>
        <taxon>Eukaryota</taxon>
        <taxon>Metazoa</taxon>
        <taxon>Echinodermata</taxon>
        <taxon>Eleutherozoa</taxon>
        <taxon>Echinozoa</taxon>
        <taxon>Echinoidea</taxon>
        <taxon>Euechinoidea</taxon>
        <taxon>Echinacea</taxon>
        <taxon>Camarodonta</taxon>
        <taxon>Echinidea</taxon>
        <taxon>Strongylocentrotidae</taxon>
        <taxon>Strongylocentrotus</taxon>
    </lineage>
</organism>
<name>A0A7M7NH97_STRPU</name>
<dbReference type="PANTHER" id="PTHR10502">
    <property type="entry name" value="ANNEXIN"/>
    <property type="match status" value="1"/>
</dbReference>
<keyword evidence="5 7" id="KW-0111">Calcium/phospholipid-binding</keyword>
<dbReference type="RefSeq" id="XP_030834956.1">
    <property type="nucleotide sequence ID" value="XM_030979096.1"/>
</dbReference>
<keyword evidence="4 7" id="KW-0041">Annexin</keyword>
<dbReference type="GO" id="GO:0005509">
    <property type="term" value="F:calcium ion binding"/>
    <property type="evidence" value="ECO:0007669"/>
    <property type="project" value="InterPro"/>
</dbReference>
<dbReference type="EnsemblMetazoa" id="XM_030979096">
    <property type="protein sequence ID" value="XP_030834956"/>
    <property type="gene ID" value="LOC577698"/>
</dbReference>
<dbReference type="PRINTS" id="PR00196">
    <property type="entry name" value="ANNEXIN"/>
</dbReference>
<evidence type="ECO:0000256" key="3">
    <source>
        <dbReference type="ARBA" id="ARBA00022837"/>
    </source>
</evidence>
<dbReference type="PANTHER" id="PTHR10502:SF239">
    <property type="entry name" value="ANNEXIN A7"/>
    <property type="match status" value="1"/>
</dbReference>
<keyword evidence="3 7" id="KW-0106">Calcium</keyword>
<dbReference type="SMART" id="SM00335">
    <property type="entry name" value="ANX"/>
    <property type="match status" value="4"/>
</dbReference>
<evidence type="ECO:0000256" key="4">
    <source>
        <dbReference type="ARBA" id="ARBA00023216"/>
    </source>
</evidence>
<dbReference type="OrthoDB" id="37886at2759"/>